<evidence type="ECO:0000313" key="2">
    <source>
        <dbReference type="Proteomes" id="UP001056384"/>
    </source>
</evidence>
<accession>A0A9Q9BAW1</accession>
<sequence>MPPPPLPLRPSNKSLRRLAYTRLLTDALTKHHSCGSSTTTIEDHSVLDAQLISLGHTEAQIEGLRKPPYAFLSCRDTEGFDLTMLWGVDVIHADCDRRSGAGGEMGDHVGEEVMVRRHGSSSLTQPKLLVDGGLSRDFEAIPLRAEEELRRHRLTTVRKRNVVVDRASDIRARQISSDVKFCPGTVELPAAVVSVVAKVKATKRGDNGFPIRRALRVLSNEHFEQSYGTLRSKSTLMRLFGDTRMFSEEMWRYLYLPGPPK</sequence>
<reference evidence="1" key="1">
    <citation type="submission" date="2022-06" db="EMBL/GenBank/DDBJ databases">
        <title>Complete genome sequences of two strains of the flax pathogen Septoria linicola.</title>
        <authorList>
            <person name="Lapalu N."/>
            <person name="Simon A."/>
            <person name="Demenou B."/>
            <person name="Paumier D."/>
            <person name="Guillot M.-P."/>
            <person name="Gout L."/>
            <person name="Valade R."/>
        </authorList>
    </citation>
    <scope>NUCLEOTIDE SEQUENCE</scope>
    <source>
        <strain evidence="1">SE15195</strain>
    </source>
</reference>
<gene>
    <name evidence="1" type="ORF">Slin15195_G128800</name>
</gene>
<dbReference type="AlphaFoldDB" id="A0A9Q9BAW1"/>
<organism evidence="1 2">
    <name type="scientific">Septoria linicola</name>
    <dbReference type="NCBI Taxonomy" id="215465"/>
    <lineage>
        <taxon>Eukaryota</taxon>
        <taxon>Fungi</taxon>
        <taxon>Dikarya</taxon>
        <taxon>Ascomycota</taxon>
        <taxon>Pezizomycotina</taxon>
        <taxon>Dothideomycetes</taxon>
        <taxon>Dothideomycetidae</taxon>
        <taxon>Mycosphaerellales</taxon>
        <taxon>Mycosphaerellaceae</taxon>
        <taxon>Septoria</taxon>
    </lineage>
</organism>
<proteinExistence type="predicted"/>
<protein>
    <submittedName>
        <fullName evidence="1">Uncharacterized protein</fullName>
    </submittedName>
</protein>
<keyword evidence="2" id="KW-1185">Reference proteome</keyword>
<dbReference type="EMBL" id="CP099429">
    <property type="protein sequence ID" value="USW59561.1"/>
    <property type="molecule type" value="Genomic_DNA"/>
</dbReference>
<evidence type="ECO:0000313" key="1">
    <source>
        <dbReference type="EMBL" id="USW59561.1"/>
    </source>
</evidence>
<dbReference type="Proteomes" id="UP001056384">
    <property type="component" value="Chromosome 12"/>
</dbReference>
<name>A0A9Q9BAW1_9PEZI</name>